<evidence type="ECO:0000313" key="8">
    <source>
        <dbReference type="Proteomes" id="UP000289738"/>
    </source>
</evidence>
<evidence type="ECO:0000256" key="6">
    <source>
        <dbReference type="RuleBase" id="RU367044"/>
    </source>
</evidence>
<dbReference type="GO" id="GO:0060320">
    <property type="term" value="P:rejection of self pollen"/>
    <property type="evidence" value="ECO:0007669"/>
    <property type="project" value="UniProtKB-KW"/>
</dbReference>
<dbReference type="Pfam" id="PF05938">
    <property type="entry name" value="Self-incomp_S1"/>
    <property type="match status" value="1"/>
</dbReference>
<proteinExistence type="inferred from homology"/>
<dbReference type="Proteomes" id="UP000289738">
    <property type="component" value="Chromosome A04"/>
</dbReference>
<feature type="signal peptide" evidence="6">
    <location>
        <begin position="1"/>
        <end position="25"/>
    </location>
</feature>
<evidence type="ECO:0000256" key="2">
    <source>
        <dbReference type="ARBA" id="ARBA00005581"/>
    </source>
</evidence>
<organism evidence="7 8">
    <name type="scientific">Arachis hypogaea</name>
    <name type="common">Peanut</name>
    <dbReference type="NCBI Taxonomy" id="3818"/>
    <lineage>
        <taxon>Eukaryota</taxon>
        <taxon>Viridiplantae</taxon>
        <taxon>Streptophyta</taxon>
        <taxon>Embryophyta</taxon>
        <taxon>Tracheophyta</taxon>
        <taxon>Spermatophyta</taxon>
        <taxon>Magnoliopsida</taxon>
        <taxon>eudicotyledons</taxon>
        <taxon>Gunneridae</taxon>
        <taxon>Pentapetalae</taxon>
        <taxon>rosids</taxon>
        <taxon>fabids</taxon>
        <taxon>Fabales</taxon>
        <taxon>Fabaceae</taxon>
        <taxon>Papilionoideae</taxon>
        <taxon>50 kb inversion clade</taxon>
        <taxon>dalbergioids sensu lato</taxon>
        <taxon>Dalbergieae</taxon>
        <taxon>Pterocarpus clade</taxon>
        <taxon>Arachis</taxon>
    </lineage>
</organism>
<protein>
    <recommendedName>
        <fullName evidence="6">S-protein homolog</fullName>
    </recommendedName>
</protein>
<comment type="subcellular location">
    <subcellularLocation>
        <location evidence="1 6">Secreted</location>
    </subcellularLocation>
</comment>
<sequence length="212" mass="23897">MSHVFSKNILLLSLVVLLLPQCIKGRTYVTIANSLDGNLDLTVHCKSHDDDLGAVVLVPNQTYIFSFKIRFFGGTLFFCSFRWNNAFHRFDIYKQGRDEEKCLGFCKWYVKQSGPCMISNFGGNPLVLLLPLCIKGRTYVTIANSLDGNLDLTVYANLMMMIVFDGTTHVTGRDEERCLGFCKWYVKKSGPCMISNFGGKPYCYGWSVSGCI</sequence>
<comment type="caution">
    <text evidence="7">The sequence shown here is derived from an EMBL/GenBank/DDBJ whole genome shotgun (WGS) entry which is preliminary data.</text>
</comment>
<dbReference type="PANTHER" id="PTHR31232:SF43">
    <property type="entry name" value="S-PROTEIN HOMOLOG 29-RELATED"/>
    <property type="match status" value="1"/>
</dbReference>
<evidence type="ECO:0000313" key="7">
    <source>
        <dbReference type="EMBL" id="RYR61115.1"/>
    </source>
</evidence>
<keyword evidence="4 6" id="KW-0964">Secreted</keyword>
<comment type="similarity">
    <text evidence="2 6">Belongs to the plant self-incompatibility (S1) protein family.</text>
</comment>
<dbReference type="GO" id="GO:0005576">
    <property type="term" value="C:extracellular region"/>
    <property type="evidence" value="ECO:0007669"/>
    <property type="project" value="UniProtKB-SubCell"/>
</dbReference>
<dbReference type="EMBL" id="SDMP01000004">
    <property type="protein sequence ID" value="RYR61115.1"/>
    <property type="molecule type" value="Genomic_DNA"/>
</dbReference>
<dbReference type="PANTHER" id="PTHR31232">
    <property type="match status" value="1"/>
</dbReference>
<evidence type="ECO:0000256" key="5">
    <source>
        <dbReference type="ARBA" id="ARBA00022729"/>
    </source>
</evidence>
<keyword evidence="3 6" id="KW-0713">Self-incompatibility</keyword>
<dbReference type="AlphaFoldDB" id="A0A445DD91"/>
<evidence type="ECO:0000256" key="1">
    <source>
        <dbReference type="ARBA" id="ARBA00004613"/>
    </source>
</evidence>
<accession>A0A445DD91</accession>
<gene>
    <name evidence="7" type="ORF">Ahy_A04g018219</name>
</gene>
<name>A0A445DD91_ARAHY</name>
<evidence type="ECO:0000256" key="3">
    <source>
        <dbReference type="ARBA" id="ARBA00022471"/>
    </source>
</evidence>
<reference evidence="7 8" key="1">
    <citation type="submission" date="2019-01" db="EMBL/GenBank/DDBJ databases">
        <title>Sequencing of cultivated peanut Arachis hypogaea provides insights into genome evolution and oil improvement.</title>
        <authorList>
            <person name="Chen X."/>
        </authorList>
    </citation>
    <scope>NUCLEOTIDE SEQUENCE [LARGE SCALE GENOMIC DNA]</scope>
    <source>
        <strain evidence="8">cv. Fuhuasheng</strain>
        <tissue evidence="7">Leaves</tissue>
    </source>
</reference>
<evidence type="ECO:0000256" key="4">
    <source>
        <dbReference type="ARBA" id="ARBA00022525"/>
    </source>
</evidence>
<keyword evidence="5 6" id="KW-0732">Signal</keyword>
<dbReference type="InterPro" id="IPR010264">
    <property type="entry name" value="Self-incomp_S1"/>
</dbReference>
<feature type="chain" id="PRO_5025094440" description="S-protein homolog" evidence="6">
    <location>
        <begin position="26"/>
        <end position="212"/>
    </location>
</feature>
<keyword evidence="8" id="KW-1185">Reference proteome</keyword>